<keyword evidence="1" id="KW-0472">Membrane</keyword>
<organism evidence="2 3">
    <name type="scientific">Phytophthora oleae</name>
    <dbReference type="NCBI Taxonomy" id="2107226"/>
    <lineage>
        <taxon>Eukaryota</taxon>
        <taxon>Sar</taxon>
        <taxon>Stramenopiles</taxon>
        <taxon>Oomycota</taxon>
        <taxon>Peronosporomycetes</taxon>
        <taxon>Peronosporales</taxon>
        <taxon>Peronosporaceae</taxon>
        <taxon>Phytophthora</taxon>
    </lineage>
</organism>
<dbReference type="AlphaFoldDB" id="A0ABD3FAB9"/>
<name>A0ABD3FAB9_9STRA</name>
<keyword evidence="1" id="KW-1133">Transmembrane helix</keyword>
<feature type="transmembrane region" description="Helical" evidence="1">
    <location>
        <begin position="218"/>
        <end position="241"/>
    </location>
</feature>
<feature type="transmembrane region" description="Helical" evidence="1">
    <location>
        <begin position="138"/>
        <end position="160"/>
    </location>
</feature>
<proteinExistence type="predicted"/>
<accession>A0ABD3FAB9</accession>
<feature type="transmembrane region" description="Helical" evidence="1">
    <location>
        <begin position="266"/>
        <end position="289"/>
    </location>
</feature>
<evidence type="ECO:0008006" key="4">
    <source>
        <dbReference type="Google" id="ProtNLM"/>
    </source>
</evidence>
<dbReference type="EMBL" id="JBIMZQ010000029">
    <property type="protein sequence ID" value="KAL3662917.1"/>
    <property type="molecule type" value="Genomic_DNA"/>
</dbReference>
<gene>
    <name evidence="2" type="ORF">V7S43_011865</name>
</gene>
<reference evidence="2 3" key="1">
    <citation type="submission" date="2024-09" db="EMBL/GenBank/DDBJ databases">
        <title>Genome sequencing and assembly of Phytophthora oleae, isolate VK10A, causative agent of rot of olive drupes.</title>
        <authorList>
            <person name="Conti Taguali S."/>
            <person name="Riolo M."/>
            <person name="La Spada F."/>
            <person name="Cacciola S.O."/>
            <person name="Dionisio G."/>
        </authorList>
    </citation>
    <scope>NUCLEOTIDE SEQUENCE [LARGE SCALE GENOMIC DNA]</scope>
    <source>
        <strain evidence="2 3">VK10A</strain>
    </source>
</reference>
<protein>
    <recommendedName>
        <fullName evidence="4">Sensor domain-containing protein</fullName>
    </recommendedName>
</protein>
<sequence>MVEKSSTRLYPNFEAQAPVEPRYGAPYATANVPPMTTAEAERWPLTSAAPVTYAQPEYNGYYVPPSYREPPRQRHCHPQEHWQDRRRRHCHHHHCHGCKSQGFVLSTLKLGLFHILNALLGIVAFVAVVTGVHVAMGLIPLCCVGLLVFRGVVVLVQWLAKLDVKLSNYVASPGDERVIVVEADQSLGGFEGLRLSPELGYFSPVSLLGALYFSTVKFVLSIVSIVVVSVFASLPMLLLAFSNDDDTDWLIKLHHHKTIDLRQYPLTFYVLWACLFILTVVAMNVVAWLSRALTHFFCCERVTAAEYTIPIVQYSENAATMYGSNTPTTRINL</sequence>
<dbReference type="Proteomes" id="UP001632037">
    <property type="component" value="Unassembled WGS sequence"/>
</dbReference>
<keyword evidence="1" id="KW-0812">Transmembrane</keyword>
<comment type="caution">
    <text evidence="2">The sequence shown here is derived from an EMBL/GenBank/DDBJ whole genome shotgun (WGS) entry which is preliminary data.</text>
</comment>
<evidence type="ECO:0000313" key="3">
    <source>
        <dbReference type="Proteomes" id="UP001632037"/>
    </source>
</evidence>
<evidence type="ECO:0000256" key="1">
    <source>
        <dbReference type="SAM" id="Phobius"/>
    </source>
</evidence>
<evidence type="ECO:0000313" key="2">
    <source>
        <dbReference type="EMBL" id="KAL3662917.1"/>
    </source>
</evidence>
<keyword evidence="3" id="KW-1185">Reference proteome</keyword>
<feature type="transmembrane region" description="Helical" evidence="1">
    <location>
        <begin position="110"/>
        <end position="132"/>
    </location>
</feature>